<reference evidence="2 3" key="1">
    <citation type="submission" date="2023-11" db="EMBL/GenBank/DDBJ databases">
        <title>Lentzea sokolovensis, sp. nov., Lentzea kristufkii, sp. nov., and Lentzea miocenensis, sp. nov., rare actinobacteria from Sokolov Coal Basin, Miocene lacustrine sediment, Czech Republic.</title>
        <authorList>
            <person name="Lara A."/>
            <person name="Kotroba L."/>
            <person name="Nouioui I."/>
            <person name="Neumann-Schaal M."/>
            <person name="Mast Y."/>
            <person name="Chronakova A."/>
        </authorList>
    </citation>
    <scope>NUCLEOTIDE SEQUENCE [LARGE SCALE GENOMIC DNA]</scope>
    <source>
        <strain evidence="2 3">BCCO 10_0856</strain>
    </source>
</reference>
<organism evidence="2 3">
    <name type="scientific">Lentzea miocenica</name>
    <dbReference type="NCBI Taxonomy" id="3095431"/>
    <lineage>
        <taxon>Bacteria</taxon>
        <taxon>Bacillati</taxon>
        <taxon>Actinomycetota</taxon>
        <taxon>Actinomycetes</taxon>
        <taxon>Pseudonocardiales</taxon>
        <taxon>Pseudonocardiaceae</taxon>
        <taxon>Lentzea</taxon>
    </lineage>
</organism>
<dbReference type="PROSITE" id="PS50943">
    <property type="entry name" value="HTH_CROC1"/>
    <property type="match status" value="1"/>
</dbReference>
<dbReference type="InterPro" id="IPR001387">
    <property type="entry name" value="Cro/C1-type_HTH"/>
</dbReference>
<proteinExistence type="predicted"/>
<evidence type="ECO:0000313" key="2">
    <source>
        <dbReference type="EMBL" id="MDX8030206.1"/>
    </source>
</evidence>
<gene>
    <name evidence="2" type="ORF">SK803_08285</name>
</gene>
<dbReference type="EMBL" id="JAXAVW010000005">
    <property type="protein sequence ID" value="MDX8030206.1"/>
    <property type="molecule type" value="Genomic_DNA"/>
</dbReference>
<evidence type="ECO:0000259" key="1">
    <source>
        <dbReference type="PROSITE" id="PS50943"/>
    </source>
</evidence>
<dbReference type="Gene3D" id="1.10.260.40">
    <property type="entry name" value="lambda repressor-like DNA-binding domains"/>
    <property type="match status" value="1"/>
</dbReference>
<dbReference type="InterPro" id="IPR043917">
    <property type="entry name" value="DUF5753"/>
</dbReference>
<dbReference type="SMART" id="SM00530">
    <property type="entry name" value="HTH_XRE"/>
    <property type="match status" value="1"/>
</dbReference>
<dbReference type="InterPro" id="IPR010982">
    <property type="entry name" value="Lambda_DNA-bd_dom_sf"/>
</dbReference>
<keyword evidence="3" id="KW-1185">Reference proteome</keyword>
<sequence>MATTTPSTAYSRDLGEELRKLRESCTDLTGAALAVRLGWDPSKLSTLETGKYRASEVDLVQYLSMCGKDIDFYEDFKRKYRNAFDEYIVQVPDNLRTLAMAESTAKKIIRYDAQAVPGLLQTPEYADAVYRAAGLVSEERIPALVQFRTERQALLRRHDRPTCLFYIHEHALRTRMGDDRIMEDQHLKLLFNAHMIRIIPADAALIASSCSLWEYERAMPVVFVETDLAKVFVQDPGVIVRTRLLFDRLAEVALDEEQSRSKLAAYVGQPREELDDSGQDLA</sequence>
<dbReference type="CDD" id="cd00093">
    <property type="entry name" value="HTH_XRE"/>
    <property type="match status" value="1"/>
</dbReference>
<protein>
    <submittedName>
        <fullName evidence="2">Helix-turn-helix transcriptional regulator</fullName>
    </submittedName>
</protein>
<accession>A0ABU4SWD0</accession>
<dbReference type="RefSeq" id="WP_319965216.1">
    <property type="nucleotide sequence ID" value="NZ_JAXAVW010000005.1"/>
</dbReference>
<name>A0ABU4SWD0_9PSEU</name>
<dbReference type="SUPFAM" id="SSF47413">
    <property type="entry name" value="lambda repressor-like DNA-binding domains"/>
    <property type="match status" value="1"/>
</dbReference>
<feature type="domain" description="HTH cro/C1-type" evidence="1">
    <location>
        <begin position="18"/>
        <end position="73"/>
    </location>
</feature>
<comment type="caution">
    <text evidence="2">The sequence shown here is derived from an EMBL/GenBank/DDBJ whole genome shotgun (WGS) entry which is preliminary data.</text>
</comment>
<dbReference type="Proteomes" id="UP001285521">
    <property type="component" value="Unassembled WGS sequence"/>
</dbReference>
<dbReference type="Pfam" id="PF19054">
    <property type="entry name" value="DUF5753"/>
    <property type="match status" value="1"/>
</dbReference>
<dbReference type="Pfam" id="PF13560">
    <property type="entry name" value="HTH_31"/>
    <property type="match status" value="1"/>
</dbReference>
<reference evidence="2 3" key="2">
    <citation type="submission" date="2023-11" db="EMBL/GenBank/DDBJ databases">
        <authorList>
            <person name="Lara A.C."/>
            <person name="Chronakova A."/>
        </authorList>
    </citation>
    <scope>NUCLEOTIDE SEQUENCE [LARGE SCALE GENOMIC DNA]</scope>
    <source>
        <strain evidence="2 3">BCCO 10_0856</strain>
    </source>
</reference>
<evidence type="ECO:0000313" key="3">
    <source>
        <dbReference type="Proteomes" id="UP001285521"/>
    </source>
</evidence>